<organism evidence="4">
    <name type="scientific">freshwater metagenome</name>
    <dbReference type="NCBI Taxonomy" id="449393"/>
    <lineage>
        <taxon>unclassified sequences</taxon>
        <taxon>metagenomes</taxon>
        <taxon>ecological metagenomes</taxon>
    </lineage>
</organism>
<dbReference type="EMBL" id="CAFBQH010000080">
    <property type="protein sequence ID" value="CAB5053963.1"/>
    <property type="molecule type" value="Genomic_DNA"/>
</dbReference>
<reference evidence="4" key="1">
    <citation type="submission" date="2020-05" db="EMBL/GenBank/DDBJ databases">
        <authorList>
            <person name="Chiriac C."/>
            <person name="Salcher M."/>
            <person name="Ghai R."/>
            <person name="Kavagutti S V."/>
        </authorList>
    </citation>
    <scope>NUCLEOTIDE SEQUENCE</scope>
</reference>
<feature type="transmembrane region" description="Helical" evidence="1">
    <location>
        <begin position="38"/>
        <end position="56"/>
    </location>
</feature>
<sequence length="99" mass="10334">MNAIWATTDIETIKTLALGVSGAAIVIGLIMMKVVSSIIGRVISLVIFVAIALAGYSQRAQLTDCANAVKNTTTSASSLTTTCTFFGKDITVKIPQPSK</sequence>
<evidence type="ECO:0000256" key="1">
    <source>
        <dbReference type="SAM" id="Phobius"/>
    </source>
</evidence>
<keyword evidence="1" id="KW-0472">Membrane</keyword>
<evidence type="ECO:0000313" key="2">
    <source>
        <dbReference type="EMBL" id="CAB4367470.1"/>
    </source>
</evidence>
<proteinExistence type="predicted"/>
<dbReference type="EMBL" id="CAETWZ010000013">
    <property type="protein sequence ID" value="CAB4367470.1"/>
    <property type="molecule type" value="Genomic_DNA"/>
</dbReference>
<evidence type="ECO:0000313" key="4">
    <source>
        <dbReference type="EMBL" id="CAB4759722.1"/>
    </source>
</evidence>
<feature type="transmembrane region" description="Helical" evidence="1">
    <location>
        <begin position="12"/>
        <end position="32"/>
    </location>
</feature>
<accession>A0A6J6UIV4</accession>
<evidence type="ECO:0000313" key="5">
    <source>
        <dbReference type="EMBL" id="CAB5053963.1"/>
    </source>
</evidence>
<keyword evidence="1" id="KW-0812">Transmembrane</keyword>
<evidence type="ECO:0000313" key="3">
    <source>
        <dbReference type="EMBL" id="CAB4685993.1"/>
    </source>
</evidence>
<dbReference type="AlphaFoldDB" id="A0A6J6UIV4"/>
<gene>
    <name evidence="3" type="ORF">UFOPK2334_01465</name>
    <name evidence="4" type="ORF">UFOPK2870_00570</name>
    <name evidence="2" type="ORF">UFOPK4179_00253</name>
    <name evidence="5" type="ORF">UFOPK4293_01228</name>
</gene>
<keyword evidence="1" id="KW-1133">Transmembrane helix</keyword>
<dbReference type="EMBL" id="CAEZZL010000032">
    <property type="protein sequence ID" value="CAB4759722.1"/>
    <property type="molecule type" value="Genomic_DNA"/>
</dbReference>
<protein>
    <submittedName>
        <fullName evidence="4">Unannotated protein</fullName>
    </submittedName>
</protein>
<dbReference type="EMBL" id="CAEZXA010000176">
    <property type="protein sequence ID" value="CAB4685993.1"/>
    <property type="molecule type" value="Genomic_DNA"/>
</dbReference>
<name>A0A6J6UIV4_9ZZZZ</name>